<dbReference type="InterPro" id="IPR027417">
    <property type="entry name" value="P-loop_NTPase"/>
</dbReference>
<evidence type="ECO:0008006" key="3">
    <source>
        <dbReference type="Google" id="ProtNLM"/>
    </source>
</evidence>
<dbReference type="RefSeq" id="WP_253053990.1">
    <property type="nucleotide sequence ID" value="NZ_JAMXWN010000006.1"/>
</dbReference>
<evidence type="ECO:0000313" key="1">
    <source>
        <dbReference type="EMBL" id="MFC6386563.1"/>
    </source>
</evidence>
<dbReference type="EMBL" id="JBHSTQ010000006">
    <property type="protein sequence ID" value="MFC6386563.1"/>
    <property type="molecule type" value="Genomic_DNA"/>
</dbReference>
<organism evidence="1 2">
    <name type="scientific">Sporolactobacillus kofuensis</name>
    <dbReference type="NCBI Taxonomy" id="269672"/>
    <lineage>
        <taxon>Bacteria</taxon>
        <taxon>Bacillati</taxon>
        <taxon>Bacillota</taxon>
        <taxon>Bacilli</taxon>
        <taxon>Bacillales</taxon>
        <taxon>Sporolactobacillaceae</taxon>
        <taxon>Sporolactobacillus</taxon>
    </lineage>
</organism>
<dbReference type="Proteomes" id="UP001596267">
    <property type="component" value="Unassembled WGS sequence"/>
</dbReference>
<dbReference type="Gene3D" id="3.40.50.300">
    <property type="entry name" value="P-loop containing nucleotide triphosphate hydrolases"/>
    <property type="match status" value="1"/>
</dbReference>
<name>A0ABW1WE74_9BACL</name>
<gene>
    <name evidence="1" type="ORF">ACFP7A_08105</name>
</gene>
<keyword evidence="2" id="KW-1185">Reference proteome</keyword>
<proteinExistence type="predicted"/>
<protein>
    <recommendedName>
        <fullName evidence="3">Anion-transporting ATPase-like domain-containing protein</fullName>
    </recommendedName>
</protein>
<comment type="caution">
    <text evidence="1">The sequence shown here is derived from an EMBL/GenBank/DDBJ whole genome shotgun (WGS) entry which is preliminary data.</text>
</comment>
<evidence type="ECO:0000313" key="2">
    <source>
        <dbReference type="Proteomes" id="UP001596267"/>
    </source>
</evidence>
<sequence length="70" mass="8276">MNPIEAERLAADLRRAGIAPTWWIVNQSLIMTDTAHPLLKKRAENERVWIERVEKDSNHQFAVIPWQKRE</sequence>
<accession>A0ABW1WE74</accession>
<reference evidence="2" key="1">
    <citation type="journal article" date="2019" name="Int. J. Syst. Evol. Microbiol.">
        <title>The Global Catalogue of Microorganisms (GCM) 10K type strain sequencing project: providing services to taxonomists for standard genome sequencing and annotation.</title>
        <authorList>
            <consortium name="The Broad Institute Genomics Platform"/>
            <consortium name="The Broad Institute Genome Sequencing Center for Infectious Disease"/>
            <person name="Wu L."/>
            <person name="Ma J."/>
        </authorList>
    </citation>
    <scope>NUCLEOTIDE SEQUENCE [LARGE SCALE GENOMIC DNA]</scope>
    <source>
        <strain evidence="2">CCUG 42001</strain>
    </source>
</reference>